<sequence>MASQASGDKFPQSPNKILHLSQL</sequence>
<feature type="non-terminal residue" evidence="2">
    <location>
        <position position="23"/>
    </location>
</feature>
<protein>
    <submittedName>
        <fullName evidence="2">Uncharacterized protein</fullName>
    </submittedName>
</protein>
<evidence type="ECO:0000313" key="4">
    <source>
        <dbReference type="Proteomes" id="UP000681967"/>
    </source>
</evidence>
<name>A0A8S2SYR0_9BILA</name>
<comment type="caution">
    <text evidence="2">The sequence shown here is derived from an EMBL/GenBank/DDBJ whole genome shotgun (WGS) entry which is preliminary data.</text>
</comment>
<accession>A0A8S2SYR0</accession>
<reference evidence="2" key="1">
    <citation type="submission" date="2021-02" db="EMBL/GenBank/DDBJ databases">
        <authorList>
            <person name="Nowell W R."/>
        </authorList>
    </citation>
    <scope>NUCLEOTIDE SEQUENCE</scope>
</reference>
<dbReference type="Proteomes" id="UP000681720">
    <property type="component" value="Unassembled WGS sequence"/>
</dbReference>
<dbReference type="EMBL" id="CAJOBH010026399">
    <property type="protein sequence ID" value="CAF4252291.1"/>
    <property type="molecule type" value="Genomic_DNA"/>
</dbReference>
<evidence type="ECO:0000313" key="3">
    <source>
        <dbReference type="EMBL" id="CAF5121027.1"/>
    </source>
</evidence>
<dbReference type="EMBL" id="CAJOBJ010264748">
    <property type="protein sequence ID" value="CAF5121027.1"/>
    <property type="molecule type" value="Genomic_DNA"/>
</dbReference>
<evidence type="ECO:0000256" key="1">
    <source>
        <dbReference type="SAM" id="MobiDB-lite"/>
    </source>
</evidence>
<organism evidence="2 4">
    <name type="scientific">Rotaria magnacalcarata</name>
    <dbReference type="NCBI Taxonomy" id="392030"/>
    <lineage>
        <taxon>Eukaryota</taxon>
        <taxon>Metazoa</taxon>
        <taxon>Spiralia</taxon>
        <taxon>Gnathifera</taxon>
        <taxon>Rotifera</taxon>
        <taxon>Eurotatoria</taxon>
        <taxon>Bdelloidea</taxon>
        <taxon>Philodinida</taxon>
        <taxon>Philodinidae</taxon>
        <taxon>Rotaria</taxon>
    </lineage>
</organism>
<evidence type="ECO:0000313" key="2">
    <source>
        <dbReference type="EMBL" id="CAF4252291.1"/>
    </source>
</evidence>
<dbReference type="AlphaFoldDB" id="A0A8S2SYR0"/>
<feature type="region of interest" description="Disordered" evidence="1">
    <location>
        <begin position="1"/>
        <end position="23"/>
    </location>
</feature>
<dbReference type="Proteomes" id="UP000681967">
    <property type="component" value="Unassembled WGS sequence"/>
</dbReference>
<gene>
    <name evidence="2" type="ORF">BYL167_LOCUS25601</name>
    <name evidence="3" type="ORF">GIL414_LOCUS63544</name>
</gene>
<proteinExistence type="predicted"/>